<reference evidence="2" key="2">
    <citation type="submission" date="2021-09" db="EMBL/GenBank/DDBJ databases">
        <authorList>
            <person name="Jia N."/>
            <person name="Wang J."/>
            <person name="Shi W."/>
            <person name="Du L."/>
            <person name="Sun Y."/>
            <person name="Zhan W."/>
            <person name="Jiang J."/>
            <person name="Wang Q."/>
            <person name="Zhang B."/>
            <person name="Ji P."/>
            <person name="Sakyi L.B."/>
            <person name="Cui X."/>
            <person name="Yuan T."/>
            <person name="Jiang B."/>
            <person name="Yang W."/>
            <person name="Lam T.T.-Y."/>
            <person name="Chang Q."/>
            <person name="Ding S."/>
            <person name="Wang X."/>
            <person name="Zhu J."/>
            <person name="Ruan X."/>
            <person name="Zhao L."/>
            <person name="Wei J."/>
            <person name="Que T."/>
            <person name="Du C."/>
            <person name="Cheng J."/>
            <person name="Dai P."/>
            <person name="Han X."/>
            <person name="Huang E."/>
            <person name="Gao Y."/>
            <person name="Liu J."/>
            <person name="Shao H."/>
            <person name="Ye R."/>
            <person name="Li L."/>
            <person name="Wei W."/>
            <person name="Wang X."/>
            <person name="Wang C."/>
            <person name="Huo Q."/>
            <person name="Li W."/>
            <person name="Guo W."/>
            <person name="Chen H."/>
            <person name="Chen S."/>
            <person name="Zhou L."/>
            <person name="Zhou L."/>
            <person name="Ni X."/>
            <person name="Tian J."/>
            <person name="Zhou Y."/>
            <person name="Sheng Y."/>
            <person name="Liu T."/>
            <person name="Pan Y."/>
            <person name="Xia L."/>
            <person name="Li J."/>
            <person name="Zhao F."/>
            <person name="Cao W."/>
        </authorList>
    </citation>
    <scope>NUCLEOTIDE SEQUENCE</scope>
    <source>
        <strain evidence="2">Rmic-2018</strain>
        <tissue evidence="2">Larvae</tissue>
    </source>
</reference>
<dbReference type="AlphaFoldDB" id="A0A9J6D5E1"/>
<protein>
    <submittedName>
        <fullName evidence="2">Uncharacterized protein</fullName>
    </submittedName>
</protein>
<gene>
    <name evidence="2" type="ORF">HPB51_014233</name>
</gene>
<feature type="region of interest" description="Disordered" evidence="1">
    <location>
        <begin position="274"/>
        <end position="313"/>
    </location>
</feature>
<dbReference type="PANTHER" id="PTHR47331">
    <property type="entry name" value="PHD-TYPE DOMAIN-CONTAINING PROTEIN"/>
    <property type="match status" value="1"/>
</dbReference>
<evidence type="ECO:0000256" key="1">
    <source>
        <dbReference type="SAM" id="MobiDB-lite"/>
    </source>
</evidence>
<dbReference type="EMBL" id="JABSTU010000011">
    <property type="protein sequence ID" value="KAH8009264.1"/>
    <property type="molecule type" value="Genomic_DNA"/>
</dbReference>
<sequence length="313" mass="35300">MPRNHALHVQEEQVTVPPFSSIAIVLGTEEAKNLEGDVEVDQHLILNRQICITRGIAELRDSKALHHFHYGAPWSGGVWERVIRALQDAPKRFLGRSSLSYEELLAVLLKVEVIVNCHPLTQLCEDAEDAEALTLLHFLAGKRIVGLPASTSISLFSYTAHDLRRSLRYRDVLLQRLWTLWKQEYLRSAHDCQPSFSSLLHVGDLVVVGDESVSVLQLKLDSVVEAFSGTYSLEEYLKIAFLNVPQVCRAAQRLSHFGGKLRLPWENVNGKRYAAHKSTKKGAQGGATREHATRREENERFYQKTRVSVSSLS</sequence>
<comment type="caution">
    <text evidence="2">The sequence shown here is derived from an EMBL/GenBank/DDBJ whole genome shotgun (WGS) entry which is preliminary data.</text>
</comment>
<keyword evidence="3" id="KW-1185">Reference proteome</keyword>
<evidence type="ECO:0000313" key="2">
    <source>
        <dbReference type="EMBL" id="KAH8009264.1"/>
    </source>
</evidence>
<dbReference type="VEuPathDB" id="VectorBase:LOC119187150"/>
<evidence type="ECO:0000313" key="3">
    <source>
        <dbReference type="Proteomes" id="UP000821866"/>
    </source>
</evidence>
<accession>A0A9J6D5E1</accession>
<proteinExistence type="predicted"/>
<organism evidence="2 3">
    <name type="scientific">Rhipicephalus microplus</name>
    <name type="common">Cattle tick</name>
    <name type="synonym">Boophilus microplus</name>
    <dbReference type="NCBI Taxonomy" id="6941"/>
    <lineage>
        <taxon>Eukaryota</taxon>
        <taxon>Metazoa</taxon>
        <taxon>Ecdysozoa</taxon>
        <taxon>Arthropoda</taxon>
        <taxon>Chelicerata</taxon>
        <taxon>Arachnida</taxon>
        <taxon>Acari</taxon>
        <taxon>Parasitiformes</taxon>
        <taxon>Ixodida</taxon>
        <taxon>Ixodoidea</taxon>
        <taxon>Ixodidae</taxon>
        <taxon>Rhipicephalinae</taxon>
        <taxon>Rhipicephalus</taxon>
        <taxon>Boophilus</taxon>
    </lineage>
</organism>
<reference evidence="2" key="1">
    <citation type="journal article" date="2020" name="Cell">
        <title>Large-Scale Comparative Analyses of Tick Genomes Elucidate Their Genetic Diversity and Vector Capacities.</title>
        <authorList>
            <consortium name="Tick Genome and Microbiome Consortium (TIGMIC)"/>
            <person name="Jia N."/>
            <person name="Wang J."/>
            <person name="Shi W."/>
            <person name="Du L."/>
            <person name="Sun Y."/>
            <person name="Zhan W."/>
            <person name="Jiang J.F."/>
            <person name="Wang Q."/>
            <person name="Zhang B."/>
            <person name="Ji P."/>
            <person name="Bell-Sakyi L."/>
            <person name="Cui X.M."/>
            <person name="Yuan T.T."/>
            <person name="Jiang B.G."/>
            <person name="Yang W.F."/>
            <person name="Lam T.T."/>
            <person name="Chang Q.C."/>
            <person name="Ding S.J."/>
            <person name="Wang X.J."/>
            <person name="Zhu J.G."/>
            <person name="Ruan X.D."/>
            <person name="Zhao L."/>
            <person name="Wei J.T."/>
            <person name="Ye R.Z."/>
            <person name="Que T.C."/>
            <person name="Du C.H."/>
            <person name="Zhou Y.H."/>
            <person name="Cheng J.X."/>
            <person name="Dai P.F."/>
            <person name="Guo W.B."/>
            <person name="Han X.H."/>
            <person name="Huang E.J."/>
            <person name="Li L.F."/>
            <person name="Wei W."/>
            <person name="Gao Y.C."/>
            <person name="Liu J.Z."/>
            <person name="Shao H.Z."/>
            <person name="Wang X."/>
            <person name="Wang C.C."/>
            <person name="Yang T.C."/>
            <person name="Huo Q.B."/>
            <person name="Li W."/>
            <person name="Chen H.Y."/>
            <person name="Chen S.E."/>
            <person name="Zhou L.G."/>
            <person name="Ni X.B."/>
            <person name="Tian J.H."/>
            <person name="Sheng Y."/>
            <person name="Liu T."/>
            <person name="Pan Y.S."/>
            <person name="Xia L.Y."/>
            <person name="Li J."/>
            <person name="Zhao F."/>
            <person name="Cao W.C."/>
        </authorList>
    </citation>
    <scope>NUCLEOTIDE SEQUENCE</scope>
    <source>
        <strain evidence="2">Rmic-2018</strain>
    </source>
</reference>
<dbReference type="Proteomes" id="UP000821866">
    <property type="component" value="Chromosome 9"/>
</dbReference>
<name>A0A9J6D5E1_RHIMP</name>
<feature type="compositionally biased region" description="Basic and acidic residues" evidence="1">
    <location>
        <begin position="288"/>
        <end position="302"/>
    </location>
</feature>